<evidence type="ECO:0000256" key="2">
    <source>
        <dbReference type="ARBA" id="ARBA00022692"/>
    </source>
</evidence>
<feature type="transmembrane region" description="Helical" evidence="6">
    <location>
        <begin position="253"/>
        <end position="273"/>
    </location>
</feature>
<dbReference type="PANTHER" id="PTHR33514">
    <property type="entry name" value="PROTEIN ABCI12, CHLOROPLASTIC"/>
    <property type="match status" value="1"/>
</dbReference>
<feature type="transmembrane region" description="Helical" evidence="6">
    <location>
        <begin position="51"/>
        <end position="67"/>
    </location>
</feature>
<evidence type="ECO:0000313" key="8">
    <source>
        <dbReference type="Proteomes" id="UP000634780"/>
    </source>
</evidence>
<evidence type="ECO:0000256" key="4">
    <source>
        <dbReference type="ARBA" id="ARBA00023136"/>
    </source>
</evidence>
<feature type="transmembrane region" description="Helical" evidence="6">
    <location>
        <begin position="350"/>
        <end position="373"/>
    </location>
</feature>
<dbReference type="CDD" id="cd16914">
    <property type="entry name" value="EcfT"/>
    <property type="match status" value="1"/>
</dbReference>
<dbReference type="InterPro" id="IPR003339">
    <property type="entry name" value="ABC/ECF_trnsptr_transmembrane"/>
</dbReference>
<comment type="caution">
    <text evidence="7">The sequence shown here is derived from an EMBL/GenBank/DDBJ whole genome shotgun (WGS) entry which is preliminary data.</text>
</comment>
<gene>
    <name evidence="7" type="ORF">JGB26_21975</name>
</gene>
<organism evidence="7 8">
    <name type="scientific">Streptomyces flavofungini</name>
    <dbReference type="NCBI Taxonomy" id="68200"/>
    <lineage>
        <taxon>Bacteria</taxon>
        <taxon>Bacillati</taxon>
        <taxon>Actinomycetota</taxon>
        <taxon>Actinomycetes</taxon>
        <taxon>Kitasatosporales</taxon>
        <taxon>Streptomycetaceae</taxon>
        <taxon>Streptomyces</taxon>
    </lineage>
</organism>
<feature type="transmembrane region" description="Helical" evidence="6">
    <location>
        <begin position="319"/>
        <end position="338"/>
    </location>
</feature>
<feature type="transmembrane region" description="Helical" evidence="6">
    <location>
        <begin position="171"/>
        <end position="190"/>
    </location>
</feature>
<evidence type="ECO:0000256" key="1">
    <source>
        <dbReference type="ARBA" id="ARBA00004141"/>
    </source>
</evidence>
<keyword evidence="2 6" id="KW-0812">Transmembrane</keyword>
<feature type="transmembrane region" description="Helical" evidence="6">
    <location>
        <begin position="79"/>
        <end position="102"/>
    </location>
</feature>
<keyword evidence="4 6" id="KW-0472">Membrane</keyword>
<reference evidence="7 8" key="1">
    <citation type="submission" date="2020-12" db="EMBL/GenBank/DDBJ databases">
        <title>Streptomyces typhae sp. nov., a novel endophytic actinomycete isolated from the root of cattail pollen (Typha angustifolia L.).</title>
        <authorList>
            <person name="Peng C."/>
            <person name="Liu C."/>
        </authorList>
    </citation>
    <scope>NUCLEOTIDE SEQUENCE [LARGE SCALE GENOMIC DNA]</scope>
    <source>
        <strain evidence="7 8">JCM 4753</strain>
    </source>
</reference>
<comment type="subcellular location">
    <subcellularLocation>
        <location evidence="1">Membrane</location>
        <topology evidence="1">Multi-pass membrane protein</topology>
    </subcellularLocation>
</comment>
<dbReference type="EMBL" id="JAEKOZ010000013">
    <property type="protein sequence ID" value="MBJ3809755.1"/>
    <property type="molecule type" value="Genomic_DNA"/>
</dbReference>
<keyword evidence="3 6" id="KW-1133">Transmembrane helix</keyword>
<feature type="region of interest" description="Disordered" evidence="5">
    <location>
        <begin position="379"/>
        <end position="399"/>
    </location>
</feature>
<evidence type="ECO:0000256" key="3">
    <source>
        <dbReference type="ARBA" id="ARBA00022989"/>
    </source>
</evidence>
<evidence type="ECO:0000256" key="6">
    <source>
        <dbReference type="SAM" id="Phobius"/>
    </source>
</evidence>
<dbReference type="Proteomes" id="UP000634780">
    <property type="component" value="Unassembled WGS sequence"/>
</dbReference>
<dbReference type="RefSeq" id="WP_190119215.1">
    <property type="nucleotide sequence ID" value="NZ_BMVR01000014.1"/>
</dbReference>
<protein>
    <submittedName>
        <fullName evidence="7">Energy-coupling factor transporter transmembrane protein EcfT</fullName>
    </submittedName>
</protein>
<sequence length="399" mass="42351">MPHRTAAARPSVSGVLPGADERRLPRTLHPLAWWVWALALATAVSRTNNPLLLLLVLAVLGYVIGMRRTEAPWARGFKYYLYLALTVVAIRVLFRAVFATGITPHDHFLFSLPHIPTPDWYAGIQLGGPVSLEAVLSAAVDGLRLACMLCCIGAANTLANPKRALRVLPGALYELGVAVTVSISVAPQLVQSVQRVHRARRLRAGRSKGLRALRGIVVPVLEDALERSLRLAAAMDSRGYGRAGSATKASRRLTGALMLLGMCGLCAGAYGLLDASTPTFLGLPALGAGALLCVAGLRLGGRRVTRTAYRPDPWWFEEWAVAGCGVLSAVLLFTNVGFDAAELNPSLYPLSWPTLPLVPAVAILLAGAAGFLAPPPLPTTAPQAAPRVPARRTEKATAK</sequence>
<keyword evidence="8" id="KW-1185">Reference proteome</keyword>
<dbReference type="PANTHER" id="PTHR33514:SF15">
    <property type="entry name" value="COBALT TRANSPORT PROTEIN"/>
    <property type="match status" value="1"/>
</dbReference>
<proteinExistence type="predicted"/>
<name>A0ABS0X980_9ACTN</name>
<evidence type="ECO:0000256" key="5">
    <source>
        <dbReference type="SAM" id="MobiDB-lite"/>
    </source>
</evidence>
<accession>A0ABS0X980</accession>
<evidence type="ECO:0000313" key="7">
    <source>
        <dbReference type="EMBL" id="MBJ3809755.1"/>
    </source>
</evidence>
<feature type="transmembrane region" description="Helical" evidence="6">
    <location>
        <begin position="279"/>
        <end position="299"/>
    </location>
</feature>
<dbReference type="Pfam" id="PF02361">
    <property type="entry name" value="CbiQ"/>
    <property type="match status" value="1"/>
</dbReference>